<dbReference type="EnsemblMetazoa" id="HelroT160213">
    <property type="protein sequence ID" value="HelroP160213"/>
    <property type="gene ID" value="HelroG160213"/>
</dbReference>
<dbReference type="Proteomes" id="UP000015101">
    <property type="component" value="Unassembled WGS sequence"/>
</dbReference>
<reference evidence="2 4" key="2">
    <citation type="journal article" date="2013" name="Nature">
        <title>Insights into bilaterian evolution from three spiralian genomes.</title>
        <authorList>
            <person name="Simakov O."/>
            <person name="Marletaz F."/>
            <person name="Cho S.J."/>
            <person name="Edsinger-Gonzales E."/>
            <person name="Havlak P."/>
            <person name="Hellsten U."/>
            <person name="Kuo D.H."/>
            <person name="Larsson T."/>
            <person name="Lv J."/>
            <person name="Arendt D."/>
            <person name="Savage R."/>
            <person name="Osoegawa K."/>
            <person name="de Jong P."/>
            <person name="Grimwood J."/>
            <person name="Chapman J.A."/>
            <person name="Shapiro H."/>
            <person name="Aerts A."/>
            <person name="Otillar R.P."/>
            <person name="Terry A.Y."/>
            <person name="Boore J.L."/>
            <person name="Grigoriev I.V."/>
            <person name="Lindberg D.R."/>
            <person name="Seaver E.C."/>
            <person name="Weisblat D.A."/>
            <person name="Putnam N.H."/>
            <person name="Rokhsar D.S."/>
        </authorList>
    </citation>
    <scope>NUCLEOTIDE SEQUENCE</scope>
</reference>
<dbReference type="CTD" id="20198646"/>
<feature type="compositionally biased region" description="Low complexity" evidence="1">
    <location>
        <begin position="173"/>
        <end position="201"/>
    </location>
</feature>
<reference evidence="3" key="3">
    <citation type="submission" date="2015-06" db="UniProtKB">
        <authorList>
            <consortium name="EnsemblMetazoa"/>
        </authorList>
    </citation>
    <scope>IDENTIFICATION</scope>
</reference>
<sequence>MDSKQAIGSSKSHTSVVGRGNYATNLGKFAKKTCSHEDLARKVYKKNDISLKEVQKMRKNSAAQLSGAGIQRIPISNDVTYFAKSSPDSKSSMLPSQKTSSYQSSVQVVKQQPQLPQQSQQQQQYNNIRSTAQQQLQQLKQQQINLQHKQQLLKQQTQQIQQRSSRHFVHHPNNNNNSINSSSNISNSSSNNNNNNNSNNNISINGNISTFEQNLKARNIKKIQQMLEEKLSINNNNSSLMHKSNFSAISSSLSSSPSTMNSPVYNVSNNSNNNNAIIKPLPNKMIVKNVTISKIPVVDTPKKFTSSSQPHRKQVKIQIDTKNYNDFKCVISFMSTFNNNVLNLKLLCSKVITVIFLASNDSLFLLHISSCFSITLLLDKMKILQQNWIRSYKSCMYTVVHRVLLVGSATLAKSNADIQNSINRLDAFSMFSQKTCHSTVEMRNDFPPSELTDRPCDAPVTTMIDCGTLNLRSANNVESSAIKNAEPQEKRRQKNKKKILC</sequence>
<organism evidence="3 4">
    <name type="scientific">Helobdella robusta</name>
    <name type="common">Californian leech</name>
    <dbReference type="NCBI Taxonomy" id="6412"/>
    <lineage>
        <taxon>Eukaryota</taxon>
        <taxon>Metazoa</taxon>
        <taxon>Spiralia</taxon>
        <taxon>Lophotrochozoa</taxon>
        <taxon>Annelida</taxon>
        <taxon>Clitellata</taxon>
        <taxon>Hirudinea</taxon>
        <taxon>Rhynchobdellida</taxon>
        <taxon>Glossiphoniidae</taxon>
        <taxon>Helobdella</taxon>
    </lineage>
</organism>
<protein>
    <submittedName>
        <fullName evidence="2 3">Uncharacterized protein</fullName>
    </submittedName>
</protein>
<dbReference type="GeneID" id="20198646"/>
<feature type="region of interest" description="Disordered" evidence="1">
    <location>
        <begin position="155"/>
        <end position="201"/>
    </location>
</feature>
<keyword evidence="4" id="KW-1185">Reference proteome</keyword>
<dbReference type="AlphaFoldDB" id="T1EPZ6"/>
<dbReference type="EMBL" id="AMQM01000549">
    <property type="status" value="NOT_ANNOTATED_CDS"/>
    <property type="molecule type" value="Genomic_DNA"/>
</dbReference>
<evidence type="ECO:0000313" key="4">
    <source>
        <dbReference type="Proteomes" id="UP000015101"/>
    </source>
</evidence>
<gene>
    <name evidence="3" type="primary">20198646</name>
    <name evidence="2" type="ORF">HELRODRAFT_160213</name>
</gene>
<dbReference type="EMBL" id="KB096324">
    <property type="protein sequence ID" value="ESO06081.1"/>
    <property type="molecule type" value="Genomic_DNA"/>
</dbReference>
<evidence type="ECO:0000313" key="3">
    <source>
        <dbReference type="EnsemblMetazoa" id="HelroP160213"/>
    </source>
</evidence>
<dbReference type="InParanoid" id="T1EPZ6"/>
<dbReference type="HOGENOM" id="CLU_544320_0_0_1"/>
<dbReference type="KEGG" id="hro:HELRODRAFT_160213"/>
<evidence type="ECO:0000256" key="1">
    <source>
        <dbReference type="SAM" id="MobiDB-lite"/>
    </source>
</evidence>
<feature type="compositionally biased region" description="Low complexity" evidence="1">
    <location>
        <begin position="104"/>
        <end position="125"/>
    </location>
</feature>
<name>T1EPZ6_HELRO</name>
<reference evidence="4" key="1">
    <citation type="submission" date="2012-12" db="EMBL/GenBank/DDBJ databases">
        <authorList>
            <person name="Hellsten U."/>
            <person name="Grimwood J."/>
            <person name="Chapman J.A."/>
            <person name="Shapiro H."/>
            <person name="Aerts A."/>
            <person name="Otillar R.P."/>
            <person name="Terry A.Y."/>
            <person name="Boore J.L."/>
            <person name="Simakov O."/>
            <person name="Marletaz F."/>
            <person name="Cho S.-J."/>
            <person name="Edsinger-Gonzales E."/>
            <person name="Havlak P."/>
            <person name="Kuo D.-H."/>
            <person name="Larsson T."/>
            <person name="Lv J."/>
            <person name="Arendt D."/>
            <person name="Savage R."/>
            <person name="Osoegawa K."/>
            <person name="de Jong P."/>
            <person name="Lindberg D.R."/>
            <person name="Seaver E.C."/>
            <person name="Weisblat D.A."/>
            <person name="Putnam N.H."/>
            <person name="Grigoriev I.V."/>
            <person name="Rokhsar D.S."/>
        </authorList>
    </citation>
    <scope>NUCLEOTIDE SEQUENCE</scope>
</reference>
<evidence type="ECO:0000313" key="2">
    <source>
        <dbReference type="EMBL" id="ESO06081.1"/>
    </source>
</evidence>
<feature type="region of interest" description="Disordered" evidence="1">
    <location>
        <begin position="104"/>
        <end position="126"/>
    </location>
</feature>
<accession>T1EPZ6</accession>
<proteinExistence type="predicted"/>
<dbReference type="RefSeq" id="XP_009015449.1">
    <property type="nucleotide sequence ID" value="XM_009017201.1"/>
</dbReference>